<feature type="domain" description="L-asparaginase N-terminal" evidence="9">
    <location>
        <begin position="3"/>
        <end position="188"/>
    </location>
</feature>
<evidence type="ECO:0000256" key="2">
    <source>
        <dbReference type="ARBA" id="ARBA00012920"/>
    </source>
</evidence>
<dbReference type="Pfam" id="PF17763">
    <property type="entry name" value="Asparaginase_C"/>
    <property type="match status" value="1"/>
</dbReference>
<dbReference type="AlphaFoldDB" id="A0A097IIG1"/>
<name>A0A097IIG1_9CORY</name>
<reference evidence="11 12" key="1">
    <citation type="submission" date="2013-09" db="EMBL/GenBank/DDBJ databases">
        <title>Complete genome sequence of Corynebacterium doosanense CAU 212(T) (=DSM 45436(T)), isolated from activated sludge.</title>
        <authorList>
            <person name="Schaffert L."/>
            <person name="Albersmeier A."/>
            <person name="Kalinowski J."/>
            <person name="Ruckert C."/>
        </authorList>
    </citation>
    <scope>NUCLEOTIDE SEQUENCE [LARGE SCALE GENOMIC DNA]</scope>
    <source>
        <strain evidence="11 12">CAU 212</strain>
    </source>
</reference>
<feature type="active site" description="O-isoaspartyl threonine intermediate" evidence="5">
    <location>
        <position position="12"/>
    </location>
</feature>
<dbReference type="InterPro" id="IPR037152">
    <property type="entry name" value="L-asparaginase_N_sf"/>
</dbReference>
<feature type="binding site" evidence="6">
    <location>
        <position position="53"/>
    </location>
    <ligand>
        <name>substrate</name>
    </ligand>
</feature>
<dbReference type="PIRSF" id="PIRSF500176">
    <property type="entry name" value="L_ASNase"/>
    <property type="match status" value="1"/>
</dbReference>
<protein>
    <recommendedName>
        <fullName evidence="2">asparaginase</fullName>
        <ecNumber evidence="2">3.5.1.1</ecNumber>
    </recommendedName>
</protein>
<accession>A0A097IIG1</accession>
<dbReference type="InterPro" id="IPR027475">
    <property type="entry name" value="Asparaginase/glutaminase_AS2"/>
</dbReference>
<dbReference type="PROSITE" id="PS00144">
    <property type="entry name" value="ASN_GLN_ASE_1"/>
    <property type="match status" value="1"/>
</dbReference>
<sequence>MAHIVVLATGGTIASTRDSSPGATATEAIDSLLKEVDTGGHTVTSQDVLTTGSYLLTHHHLRIIAEAVKATLQRRDVDGVVLTHGTDTMEETAYLLHLVHDSHKPVVITGAQRTPDSLGADGEFNLRDAIQVAGSPQSAELGVVICFAGEIHPAARTKKLHTIAPSPFGGVGTIGYVAEDEVKIRMTPRRSPALPLPGVKFDDTRIDVVVSHPGADATLARASVAASAHGVIILGTGAGNGNHALTEWVAEASAAGVVVGVSTRAFGGPVLPLYGNGGAADLFDAGAVSLGDLPWSQVRILLAYLLSAGVDVSPEALADFI</sequence>
<dbReference type="CDD" id="cd08964">
    <property type="entry name" value="L-asparaginase_II"/>
    <property type="match status" value="1"/>
</dbReference>
<dbReference type="InterPro" id="IPR036152">
    <property type="entry name" value="Asp/glu_Ase-like_sf"/>
</dbReference>
<evidence type="ECO:0000256" key="4">
    <source>
        <dbReference type="ARBA" id="ARBA00049366"/>
    </source>
</evidence>
<evidence type="ECO:0000313" key="12">
    <source>
        <dbReference type="Proteomes" id="UP000029914"/>
    </source>
</evidence>
<keyword evidence="12" id="KW-1185">Reference proteome</keyword>
<dbReference type="SUPFAM" id="SSF53774">
    <property type="entry name" value="Glutaminase/Asparaginase"/>
    <property type="match status" value="1"/>
</dbReference>
<dbReference type="EMBL" id="CP006764">
    <property type="protein sequence ID" value="AIT61927.1"/>
    <property type="molecule type" value="Genomic_DNA"/>
</dbReference>
<dbReference type="InterPro" id="IPR006034">
    <property type="entry name" value="Asparaginase/glutaminase-like"/>
</dbReference>
<dbReference type="PRINTS" id="PR00139">
    <property type="entry name" value="ASNGLNASE"/>
</dbReference>
<evidence type="ECO:0000256" key="7">
    <source>
        <dbReference type="PROSITE-ProRule" id="PRU10099"/>
    </source>
</evidence>
<dbReference type="GO" id="GO:0006528">
    <property type="term" value="P:asparagine metabolic process"/>
    <property type="evidence" value="ECO:0007669"/>
    <property type="project" value="InterPro"/>
</dbReference>
<dbReference type="Pfam" id="PF00710">
    <property type="entry name" value="Asparaginase"/>
    <property type="match status" value="1"/>
</dbReference>
<dbReference type="Gene3D" id="3.40.50.1170">
    <property type="entry name" value="L-asparaginase, N-terminal domain"/>
    <property type="match status" value="1"/>
</dbReference>
<evidence type="ECO:0000256" key="5">
    <source>
        <dbReference type="PIRSR" id="PIRSR001220-1"/>
    </source>
</evidence>
<dbReference type="PANTHER" id="PTHR11707">
    <property type="entry name" value="L-ASPARAGINASE"/>
    <property type="match status" value="1"/>
</dbReference>
<proteinExistence type="inferred from homology"/>
<dbReference type="eggNOG" id="COG0252">
    <property type="taxonomic scope" value="Bacteria"/>
</dbReference>
<dbReference type="STRING" id="558173.CDOO_12175"/>
<feature type="active site" evidence="7">
    <location>
        <position position="12"/>
    </location>
</feature>
<evidence type="ECO:0000256" key="8">
    <source>
        <dbReference type="PROSITE-ProRule" id="PRU10100"/>
    </source>
</evidence>
<dbReference type="EC" id="3.5.1.1" evidence="2"/>
<dbReference type="KEGG" id="cdo:CDOO_12175"/>
<evidence type="ECO:0000313" key="11">
    <source>
        <dbReference type="EMBL" id="AIT61927.1"/>
    </source>
</evidence>
<comment type="similarity">
    <text evidence="1">Belongs to the asparaginase 1 family.</text>
</comment>
<dbReference type="PANTHER" id="PTHR11707:SF28">
    <property type="entry name" value="60 KDA LYSOPHOSPHOLIPASE"/>
    <property type="match status" value="1"/>
</dbReference>
<evidence type="ECO:0000259" key="10">
    <source>
        <dbReference type="Pfam" id="PF17763"/>
    </source>
</evidence>
<comment type="catalytic activity">
    <reaction evidence="4">
        <text>L-asparagine + H2O = L-aspartate + NH4(+)</text>
        <dbReference type="Rhea" id="RHEA:21016"/>
        <dbReference type="ChEBI" id="CHEBI:15377"/>
        <dbReference type="ChEBI" id="CHEBI:28938"/>
        <dbReference type="ChEBI" id="CHEBI:29991"/>
        <dbReference type="ChEBI" id="CHEBI:58048"/>
        <dbReference type="EC" id="3.5.1.1"/>
    </reaction>
</comment>
<evidence type="ECO:0000256" key="1">
    <source>
        <dbReference type="ARBA" id="ARBA00010518"/>
    </source>
</evidence>
<keyword evidence="3" id="KW-0378">Hydrolase</keyword>
<organism evidence="11 12">
    <name type="scientific">Corynebacterium doosanense CAU 212 = DSM 45436</name>
    <dbReference type="NCBI Taxonomy" id="558173"/>
    <lineage>
        <taxon>Bacteria</taxon>
        <taxon>Bacillati</taxon>
        <taxon>Actinomycetota</taxon>
        <taxon>Actinomycetes</taxon>
        <taxon>Mycobacteriales</taxon>
        <taxon>Corynebacteriaceae</taxon>
        <taxon>Corynebacterium</taxon>
    </lineage>
</organism>
<dbReference type="SFLD" id="SFLDS00057">
    <property type="entry name" value="Glutaminase/Asparaginase"/>
    <property type="match status" value="1"/>
</dbReference>
<dbReference type="OrthoDB" id="9788068at2"/>
<feature type="active site" evidence="8">
    <location>
        <position position="86"/>
    </location>
</feature>
<evidence type="ECO:0000259" key="9">
    <source>
        <dbReference type="Pfam" id="PF00710"/>
    </source>
</evidence>
<feature type="domain" description="Asparaginase/glutaminase C-terminal" evidence="10">
    <location>
        <begin position="205"/>
        <end position="311"/>
    </location>
</feature>
<gene>
    <name evidence="11" type="ORF">CDOO_12175</name>
</gene>
<dbReference type="Gene3D" id="3.40.50.40">
    <property type="match status" value="1"/>
</dbReference>
<dbReference type="PIRSF" id="PIRSF001220">
    <property type="entry name" value="L-ASNase_gatD"/>
    <property type="match status" value="1"/>
</dbReference>
<dbReference type="PROSITE" id="PS51732">
    <property type="entry name" value="ASN_GLN_ASE_3"/>
    <property type="match status" value="1"/>
</dbReference>
<dbReference type="InterPro" id="IPR027473">
    <property type="entry name" value="L-asparaginase_C"/>
</dbReference>
<dbReference type="SMART" id="SM00870">
    <property type="entry name" value="Asparaginase"/>
    <property type="match status" value="1"/>
</dbReference>
<dbReference type="InterPro" id="IPR020827">
    <property type="entry name" value="Asparaginase/glutaminase_AS1"/>
</dbReference>
<dbReference type="InterPro" id="IPR027474">
    <property type="entry name" value="L-asparaginase_N"/>
</dbReference>
<dbReference type="GO" id="GO:0004067">
    <property type="term" value="F:asparaginase activity"/>
    <property type="evidence" value="ECO:0007669"/>
    <property type="project" value="UniProtKB-UniRule"/>
</dbReference>
<dbReference type="InterPro" id="IPR040919">
    <property type="entry name" value="Asparaginase_C"/>
</dbReference>
<evidence type="ECO:0000256" key="3">
    <source>
        <dbReference type="ARBA" id="ARBA00022801"/>
    </source>
</evidence>
<dbReference type="InterPro" id="IPR004550">
    <property type="entry name" value="AsnASE_II"/>
</dbReference>
<dbReference type="FunFam" id="3.40.50.1170:FF:000001">
    <property type="entry name" value="L-asparaginase 2"/>
    <property type="match status" value="1"/>
</dbReference>
<dbReference type="Proteomes" id="UP000029914">
    <property type="component" value="Chromosome"/>
</dbReference>
<dbReference type="HOGENOM" id="CLU_019134_1_0_11"/>
<feature type="binding site" evidence="6">
    <location>
        <begin position="86"/>
        <end position="87"/>
    </location>
    <ligand>
        <name>substrate</name>
    </ligand>
</feature>
<evidence type="ECO:0000256" key="6">
    <source>
        <dbReference type="PIRSR" id="PIRSR001220-2"/>
    </source>
</evidence>
<dbReference type="RefSeq" id="WP_018022131.1">
    <property type="nucleotide sequence ID" value="NZ_AQUX01000005.1"/>
</dbReference>
<dbReference type="PROSITE" id="PS00917">
    <property type="entry name" value="ASN_GLN_ASE_2"/>
    <property type="match status" value="1"/>
</dbReference>